<evidence type="ECO:0000256" key="1">
    <source>
        <dbReference type="SAM" id="MobiDB-lite"/>
    </source>
</evidence>
<name>A0ABS4SI76_9PROT</name>
<dbReference type="Proteomes" id="UP000781958">
    <property type="component" value="Unassembled WGS sequence"/>
</dbReference>
<evidence type="ECO:0000313" key="3">
    <source>
        <dbReference type="Proteomes" id="UP000781958"/>
    </source>
</evidence>
<accession>A0ABS4SI76</accession>
<gene>
    <name evidence="2" type="ORF">J2851_002045</name>
</gene>
<reference evidence="2 3" key="1">
    <citation type="submission" date="2021-03" db="EMBL/GenBank/DDBJ databases">
        <title>Genomic Encyclopedia of Type Strains, Phase III (KMG-III): the genomes of soil and plant-associated and newly described type strains.</title>
        <authorList>
            <person name="Whitman W."/>
        </authorList>
    </citation>
    <scope>NUCLEOTIDE SEQUENCE [LARGE SCALE GENOMIC DNA]</scope>
    <source>
        <strain evidence="2 3">IMMIB AFH-6</strain>
    </source>
</reference>
<dbReference type="RefSeq" id="WP_209766154.1">
    <property type="nucleotide sequence ID" value="NZ_JAGINP010000006.1"/>
</dbReference>
<evidence type="ECO:0000313" key="2">
    <source>
        <dbReference type="EMBL" id="MBP2292275.1"/>
    </source>
</evidence>
<keyword evidence="3" id="KW-1185">Reference proteome</keyword>
<dbReference type="EMBL" id="JAGINP010000006">
    <property type="protein sequence ID" value="MBP2292275.1"/>
    <property type="molecule type" value="Genomic_DNA"/>
</dbReference>
<feature type="compositionally biased region" description="Basic and acidic residues" evidence="1">
    <location>
        <begin position="70"/>
        <end position="86"/>
    </location>
</feature>
<comment type="caution">
    <text evidence="2">The sequence shown here is derived from an EMBL/GenBank/DDBJ whole genome shotgun (WGS) entry which is preliminary data.</text>
</comment>
<sequence length="97" mass="10963">MSDVRKELLRQMKAIRERMDPKLLERAKLSVFGKVPFDRDSAKEAVGHFLDSRKDGGAFRRKLEAELRKDGGPAELDLPAKADEAPPPKPRRVGRIV</sequence>
<organism evidence="2 3">
    <name type="scientific">Azospirillum rugosum</name>
    <dbReference type="NCBI Taxonomy" id="416170"/>
    <lineage>
        <taxon>Bacteria</taxon>
        <taxon>Pseudomonadati</taxon>
        <taxon>Pseudomonadota</taxon>
        <taxon>Alphaproteobacteria</taxon>
        <taxon>Rhodospirillales</taxon>
        <taxon>Azospirillaceae</taxon>
        <taxon>Azospirillum</taxon>
    </lineage>
</organism>
<proteinExistence type="predicted"/>
<protein>
    <submittedName>
        <fullName evidence="2">Uncharacterized protein</fullName>
    </submittedName>
</protein>
<feature type="region of interest" description="Disordered" evidence="1">
    <location>
        <begin position="70"/>
        <end position="97"/>
    </location>
</feature>